<evidence type="ECO:0000313" key="2">
    <source>
        <dbReference type="EMBL" id="ALP73389.1"/>
    </source>
</evidence>
<feature type="compositionally biased region" description="Basic and acidic residues" evidence="1">
    <location>
        <begin position="551"/>
        <end position="566"/>
    </location>
</feature>
<reference evidence="2" key="1">
    <citation type="journal article" date="2017" name="J. Fish Dis.">
        <title>Isolation and characterization of an atypical Siberian sturgeon herpesvirus strain in Russia: novel North American Acipenserid herpesvirus 2 strain in Europe?</title>
        <authorList>
            <person name="Doszpoly A."/>
            <person name="Kalabekov I.M."/>
            <person name="Breyta R."/>
            <person name="Shchelkunov I.S."/>
        </authorList>
    </citation>
    <scope>NUCLEOTIDE SEQUENCE</scope>
    <source>
        <strain evidence="2">SbSHV-2</strain>
    </source>
</reference>
<feature type="region of interest" description="Disordered" evidence="1">
    <location>
        <begin position="525"/>
        <end position="584"/>
    </location>
</feature>
<dbReference type="EMBL" id="KT183707">
    <property type="protein sequence ID" value="ALP73389.1"/>
    <property type="molecule type" value="Genomic_DNA"/>
</dbReference>
<proteinExistence type="predicted"/>
<sequence>MEPQSEVIYQLDSRALINILTNAGEFDKGLKHGVSWFVNNAMELERQIMGGSASVVSRGVAGPGLNARDFGNKVIVPLIKISVGRLLNRRQMGNLGAFLRLVSSIYKPENIPQATPEFHMIFDVTEQRLAQLGNLQTVAGGSTTTSYDLIVSLERQVVSIEFDTQEIFYTNDPLIIAQAIARELETAETSWDLTLLVEHAKFCARQPLLAEVCQLKDAAKINDTSEGTIIKACQLENLVCGAVNRNPHNFISLLHTGLKGIDGAPTNSVVITTNTVYRNSALDTRLSSVAVENDPKVYTYNVNGAIGMSGIATFGKVVPELTQRDLLPPDFPSVYDPAAKSKYGDSCTPEPDFRISAINMGHDEHMPLIALDSTKFSMHGNMSVESTLTQPCVKRLFFTVGTCPNIYASLNPSSFYTEGDQREITPSMIAMRAPSSSYIMDLDRGNTVREITLVDLHRRFLQNNPTAFNLPVFVRKFLRLKDVLPMFNELQQSRLFLANTWDEKMCDIQSIFDFDPRHMIVQHTGQVTDSGGSIISEDLPNSGRRDRRRRERGENGGERGDREERGKHKKHGEHGEHGEFGEFGEENERNNNYIFAIRRMCMYNSSPLNMKANELIGVLSSMYKFAPPCLAIDNYFTFVAAALEDSTETGVTDLFEIRQCGLNNRNQQLSNDQLQKLYNNGDHYLPLSDPYCQLVILNNLERIVEAATSPEELARNLVYRVIINTIRSGMTAILNLFTTIFSDSEYSIFDPEIMSRSLLYTERGNRQQNLFLNIVYEGVLPVLTTKLYHKNMHLEAETVPIEQLGYRSFTHSCFVNNSHRLTEDHVHELWSGTYDDNYIDIVRPVWKQRVVLLNKTFGNSKPYMGLLGHLHYSTRIIETVMRDHFDVNYYSGISYLCVRTTRFTGHGMTVMPKESARLVTGNMYAGFPVAESTGKSVWTQCMELAVTPAGLDKLGVYIPNVLVTNLNGFGVNFETSNVNAIIVMDLYNGFTPETQTTAAPVYNILPTCGRYDFDVEIDYTTPDQLTSRYSQCPTLLHFFGTGFDKLKALIDANQLPPEHSFSLFMQSVNRGGVFATIPVIFRDHSLLTDTEIMKRTLYGTPDDRNLYRPTLGLMFADNYVVGKNGEFIFRQPASAQSPVTLALSPKILGETMMNGVLFGDAEYGFNIKLAKYTGVTVSTHVDINGY</sequence>
<protein>
    <submittedName>
        <fullName evidence="2">Major capsid protein</fullName>
    </submittedName>
</protein>
<name>A0A1I9KI88_9VIRU</name>
<organism evidence="2">
    <name type="scientific">white sturgeon herpesvirus 2</name>
    <dbReference type="NCBI Taxonomy" id="320884"/>
    <lineage>
        <taxon>Viruses</taxon>
        <taxon>Duplodnaviria</taxon>
        <taxon>Heunggongvirae</taxon>
        <taxon>Peploviricota</taxon>
        <taxon>Herviviricetes</taxon>
        <taxon>Herpesvirales</taxon>
        <taxon>Alloherpesviridae</taxon>
        <taxon>Ictavirus</taxon>
        <taxon>Ictavirus acipenseridallo2</taxon>
    </lineage>
</organism>
<evidence type="ECO:0000256" key="1">
    <source>
        <dbReference type="SAM" id="MobiDB-lite"/>
    </source>
</evidence>
<accession>A0A1I9KI88</accession>